<sequence>MMRPRLEYVAVVWFLSPIKDIRRLEWIQKIATKIVPELNDLAYEEQLKKMELLTIQGEKEQGDLIKIYKIVNGIEKVDKED</sequence>
<evidence type="ECO:0000313" key="2">
    <source>
        <dbReference type="Proteomes" id="UP000324222"/>
    </source>
</evidence>
<gene>
    <name evidence="1" type="ORF">E2C01_077846</name>
</gene>
<protein>
    <submittedName>
        <fullName evidence="1">Uncharacterized protein</fullName>
    </submittedName>
</protein>
<reference evidence="1 2" key="1">
    <citation type="submission" date="2019-05" db="EMBL/GenBank/DDBJ databases">
        <title>Another draft genome of Portunus trituberculatus and its Hox gene families provides insights of decapod evolution.</title>
        <authorList>
            <person name="Jeong J.-H."/>
            <person name="Song I."/>
            <person name="Kim S."/>
            <person name="Choi T."/>
            <person name="Kim D."/>
            <person name="Ryu S."/>
            <person name="Kim W."/>
        </authorList>
    </citation>
    <scope>NUCLEOTIDE SEQUENCE [LARGE SCALE GENOMIC DNA]</scope>
    <source>
        <tissue evidence="1">Muscle</tissue>
    </source>
</reference>
<accession>A0A5B7IFI0</accession>
<evidence type="ECO:0000313" key="1">
    <source>
        <dbReference type="EMBL" id="MPC83150.1"/>
    </source>
</evidence>
<dbReference type="EMBL" id="VSRR010061695">
    <property type="protein sequence ID" value="MPC83150.1"/>
    <property type="molecule type" value="Genomic_DNA"/>
</dbReference>
<comment type="caution">
    <text evidence="1">The sequence shown here is derived from an EMBL/GenBank/DDBJ whole genome shotgun (WGS) entry which is preliminary data.</text>
</comment>
<dbReference type="AlphaFoldDB" id="A0A5B7IFI0"/>
<dbReference type="Proteomes" id="UP000324222">
    <property type="component" value="Unassembled WGS sequence"/>
</dbReference>
<proteinExistence type="predicted"/>
<organism evidence="1 2">
    <name type="scientific">Portunus trituberculatus</name>
    <name type="common">Swimming crab</name>
    <name type="synonym">Neptunus trituberculatus</name>
    <dbReference type="NCBI Taxonomy" id="210409"/>
    <lineage>
        <taxon>Eukaryota</taxon>
        <taxon>Metazoa</taxon>
        <taxon>Ecdysozoa</taxon>
        <taxon>Arthropoda</taxon>
        <taxon>Crustacea</taxon>
        <taxon>Multicrustacea</taxon>
        <taxon>Malacostraca</taxon>
        <taxon>Eumalacostraca</taxon>
        <taxon>Eucarida</taxon>
        <taxon>Decapoda</taxon>
        <taxon>Pleocyemata</taxon>
        <taxon>Brachyura</taxon>
        <taxon>Eubrachyura</taxon>
        <taxon>Portunoidea</taxon>
        <taxon>Portunidae</taxon>
        <taxon>Portuninae</taxon>
        <taxon>Portunus</taxon>
    </lineage>
</organism>
<keyword evidence="2" id="KW-1185">Reference proteome</keyword>
<name>A0A5B7IFI0_PORTR</name>